<gene>
    <name evidence="1" type="ORF">IGS68_27940</name>
</gene>
<organism evidence="1 2">
    <name type="scientific">Skermanella cutis</name>
    <dbReference type="NCBI Taxonomy" id="2775420"/>
    <lineage>
        <taxon>Bacteria</taxon>
        <taxon>Pseudomonadati</taxon>
        <taxon>Pseudomonadota</taxon>
        <taxon>Alphaproteobacteria</taxon>
        <taxon>Rhodospirillales</taxon>
        <taxon>Azospirillaceae</taxon>
        <taxon>Skermanella</taxon>
    </lineage>
</organism>
<proteinExistence type="predicted"/>
<protein>
    <submittedName>
        <fullName evidence="1">Uncharacterized protein</fullName>
    </submittedName>
</protein>
<dbReference type="RefSeq" id="WP_201082349.1">
    <property type="nucleotide sequence ID" value="NZ_CP067421.1"/>
</dbReference>
<dbReference type="EMBL" id="CP067421">
    <property type="protein sequence ID" value="QQP93008.1"/>
    <property type="molecule type" value="Genomic_DNA"/>
</dbReference>
<accession>A0ABX7BG03</accession>
<evidence type="ECO:0000313" key="1">
    <source>
        <dbReference type="EMBL" id="QQP93008.1"/>
    </source>
</evidence>
<dbReference type="Proteomes" id="UP000595197">
    <property type="component" value="Plasmid pTT6-1"/>
</dbReference>
<evidence type="ECO:0000313" key="2">
    <source>
        <dbReference type="Proteomes" id="UP000595197"/>
    </source>
</evidence>
<geneLocation type="plasmid" evidence="1 2">
    <name>pTT6-1</name>
</geneLocation>
<keyword evidence="1" id="KW-0614">Plasmid</keyword>
<sequence length="92" mass="10391">MAAIRTDEMRDRIAAYSFPRGGVEVVRAHRGYTLYSRRTDGPVARLRPTGDGDKVEVMWWRGTTWAAPGDFGPVTMPRVSGISVLPHFSWKR</sequence>
<reference evidence="1" key="1">
    <citation type="submission" date="2021-02" db="EMBL/GenBank/DDBJ databases">
        <title>Skermanella TT6 skin isolate.</title>
        <authorList>
            <person name="Lee K."/>
            <person name="Ganzorig M."/>
        </authorList>
    </citation>
    <scope>NUCLEOTIDE SEQUENCE</scope>
    <source>
        <strain evidence="1">TT6</strain>
    </source>
</reference>
<name>A0ABX7BG03_9PROT</name>
<keyword evidence="2" id="KW-1185">Reference proteome</keyword>